<dbReference type="OrthoDB" id="154279at2"/>
<gene>
    <name evidence="1" type="ORF">KDI_55070</name>
</gene>
<evidence type="ECO:0000313" key="1">
    <source>
        <dbReference type="EMBL" id="GCF11943.1"/>
    </source>
</evidence>
<dbReference type="EMBL" id="BIXY01000178">
    <property type="protein sequence ID" value="GCF11943.1"/>
    <property type="molecule type" value="Genomic_DNA"/>
</dbReference>
<name>A0A5A5TLG3_9CHLR</name>
<accession>A0A5A5TLG3</accession>
<evidence type="ECO:0008006" key="3">
    <source>
        <dbReference type="Google" id="ProtNLM"/>
    </source>
</evidence>
<keyword evidence="2" id="KW-1185">Reference proteome</keyword>
<dbReference type="AlphaFoldDB" id="A0A5A5TLG3"/>
<dbReference type="Proteomes" id="UP000322530">
    <property type="component" value="Unassembled WGS sequence"/>
</dbReference>
<organism evidence="1 2">
    <name type="scientific">Dictyobacter arantiisoli</name>
    <dbReference type="NCBI Taxonomy" id="2014874"/>
    <lineage>
        <taxon>Bacteria</taxon>
        <taxon>Bacillati</taxon>
        <taxon>Chloroflexota</taxon>
        <taxon>Ktedonobacteria</taxon>
        <taxon>Ktedonobacterales</taxon>
        <taxon>Dictyobacteraceae</taxon>
        <taxon>Dictyobacter</taxon>
    </lineage>
</organism>
<proteinExistence type="predicted"/>
<reference evidence="1 2" key="1">
    <citation type="submission" date="2019-01" db="EMBL/GenBank/DDBJ databases">
        <title>Draft genome sequence of Dictyobacter sp. Uno17.</title>
        <authorList>
            <person name="Wang C.M."/>
            <person name="Zheng Y."/>
            <person name="Sakai Y."/>
            <person name="Abe K."/>
            <person name="Yokota A."/>
            <person name="Yabe S."/>
        </authorList>
    </citation>
    <scope>NUCLEOTIDE SEQUENCE [LARGE SCALE GENOMIC DNA]</scope>
    <source>
        <strain evidence="1 2">Uno17</strain>
    </source>
</reference>
<dbReference type="RefSeq" id="WP_149404731.1">
    <property type="nucleotide sequence ID" value="NZ_BIXY01000178.1"/>
</dbReference>
<protein>
    <recommendedName>
        <fullName evidence="3">Helix-turn-helix domain-containing protein</fullName>
    </recommendedName>
</protein>
<comment type="caution">
    <text evidence="1">The sequence shown here is derived from an EMBL/GenBank/DDBJ whole genome shotgun (WGS) entry which is preliminary data.</text>
</comment>
<sequence length="180" mass="20289">MPRYQPPKGYYTSTQVKAILNISGAMIANYVEKGKIRHVVPPGRKHGFSLKKDVDALTRELDAFFKLEEEYTPGNKVQLYLAEIGIKPSLHKDLRSKYGAKLISNFMDAIVDLGKRGVIVERIVSVGATRSGVRLLQHFGFSEIIFPREDTRVFVIDMKKSGAPITHAYREAYQTFAGQK</sequence>
<evidence type="ECO:0000313" key="2">
    <source>
        <dbReference type="Proteomes" id="UP000322530"/>
    </source>
</evidence>